<dbReference type="AlphaFoldDB" id="A0A498BTE0"/>
<dbReference type="RefSeq" id="WP_121443250.1">
    <property type="nucleotide sequence ID" value="NZ_RCDA01000010.1"/>
</dbReference>
<comment type="caution">
    <text evidence="2">The sequence shown here is derived from an EMBL/GenBank/DDBJ whole genome shotgun (WGS) entry which is preliminary data.</text>
</comment>
<gene>
    <name evidence="2" type="ORF">DFR31_2756</name>
</gene>
<evidence type="ECO:0000313" key="3">
    <source>
        <dbReference type="Proteomes" id="UP000275461"/>
    </source>
</evidence>
<feature type="domain" description="HTH cro/C1-type" evidence="1">
    <location>
        <begin position="11"/>
        <end position="61"/>
    </location>
</feature>
<dbReference type="EMBL" id="RCDA01000010">
    <property type="protein sequence ID" value="RLK46199.1"/>
    <property type="molecule type" value="Genomic_DNA"/>
</dbReference>
<evidence type="ECO:0000313" key="2">
    <source>
        <dbReference type="EMBL" id="RLK46199.1"/>
    </source>
</evidence>
<dbReference type="GO" id="GO:0003677">
    <property type="term" value="F:DNA binding"/>
    <property type="evidence" value="ECO:0007669"/>
    <property type="project" value="InterPro"/>
</dbReference>
<name>A0A498BTE0_9GAMM</name>
<keyword evidence="3" id="KW-1185">Reference proteome</keyword>
<proteinExistence type="predicted"/>
<dbReference type="SUPFAM" id="SSF47413">
    <property type="entry name" value="lambda repressor-like DNA-binding domains"/>
    <property type="match status" value="1"/>
</dbReference>
<dbReference type="InterPro" id="IPR001387">
    <property type="entry name" value="Cro/C1-type_HTH"/>
</dbReference>
<accession>A0A498BTE0</accession>
<protein>
    <submittedName>
        <fullName evidence="2">Helix-turn-helix protein</fullName>
    </submittedName>
</protein>
<reference evidence="2 3" key="1">
    <citation type="submission" date="2018-10" db="EMBL/GenBank/DDBJ databases">
        <title>Genomic Encyclopedia of Type Strains, Phase IV (KMG-IV): sequencing the most valuable type-strain genomes for metagenomic binning, comparative biology and taxonomic classification.</title>
        <authorList>
            <person name="Goeker M."/>
        </authorList>
    </citation>
    <scope>NUCLEOTIDE SEQUENCE [LARGE SCALE GENOMIC DNA]</scope>
    <source>
        <strain evidence="2 3">DSM 12769</strain>
    </source>
</reference>
<dbReference type="Pfam" id="PF13560">
    <property type="entry name" value="HTH_31"/>
    <property type="match status" value="1"/>
</dbReference>
<dbReference type="PROSITE" id="PS50943">
    <property type="entry name" value="HTH_CROC1"/>
    <property type="match status" value="1"/>
</dbReference>
<dbReference type="InterPro" id="IPR010982">
    <property type="entry name" value="Lambda_DNA-bd_dom_sf"/>
</dbReference>
<organism evidence="2 3">
    <name type="scientific">Alkalispirillum mobile</name>
    <dbReference type="NCBI Taxonomy" id="85925"/>
    <lineage>
        <taxon>Bacteria</taxon>
        <taxon>Pseudomonadati</taxon>
        <taxon>Pseudomonadota</taxon>
        <taxon>Gammaproteobacteria</taxon>
        <taxon>Chromatiales</taxon>
        <taxon>Ectothiorhodospiraceae</taxon>
        <taxon>Alkalispirillum</taxon>
    </lineage>
</organism>
<dbReference type="Gene3D" id="1.10.260.40">
    <property type="entry name" value="lambda repressor-like DNA-binding domains"/>
    <property type="match status" value="1"/>
</dbReference>
<dbReference type="Proteomes" id="UP000275461">
    <property type="component" value="Unassembled WGS sequence"/>
</dbReference>
<evidence type="ECO:0000259" key="1">
    <source>
        <dbReference type="PROSITE" id="PS50943"/>
    </source>
</evidence>
<sequence>MTDTQRLDNPIYRARRRAGLTLEEAAEWLGIHPGTLYRQETGRHRVSGPVLRALELRAGDLAQMHPAWEGWEIRPDGRLYDQALSARMARTPAELRTIWLELQLLAEHRRQIRELQNHKRTTIKQLMHRILALLGRSK</sequence>
<dbReference type="CDD" id="cd00093">
    <property type="entry name" value="HTH_XRE"/>
    <property type="match status" value="1"/>
</dbReference>
<dbReference type="OrthoDB" id="5816214at2"/>